<dbReference type="KEGG" id="parq:DSM112329_03907"/>
<organism evidence="2">
    <name type="scientific">Paraconexibacter sp. AEG42_29</name>
    <dbReference type="NCBI Taxonomy" id="2997339"/>
    <lineage>
        <taxon>Bacteria</taxon>
        <taxon>Bacillati</taxon>
        <taxon>Actinomycetota</taxon>
        <taxon>Thermoleophilia</taxon>
        <taxon>Solirubrobacterales</taxon>
        <taxon>Paraconexibacteraceae</taxon>
        <taxon>Paraconexibacter</taxon>
    </lineage>
</organism>
<evidence type="ECO:0008006" key="3">
    <source>
        <dbReference type="Google" id="ProtNLM"/>
    </source>
</evidence>
<dbReference type="RefSeq" id="WP_354698241.1">
    <property type="nucleotide sequence ID" value="NZ_CP114014.1"/>
</dbReference>
<dbReference type="Gene3D" id="3.20.20.80">
    <property type="entry name" value="Glycosidases"/>
    <property type="match status" value="1"/>
</dbReference>
<accession>A0AAU7AZE4</accession>
<reference evidence="2" key="1">
    <citation type="submission" date="2022-12" db="EMBL/GenBank/DDBJ databases">
        <title>Paraconexibacter alkalitolerans sp. nov. and Baekduia alba sp. nov., isolated from soil and emended description of the genera Paraconexibacter (Chun et al., 2020) and Baekduia (An et al., 2020).</title>
        <authorList>
            <person name="Vieira S."/>
            <person name="Huber K.J."/>
            <person name="Geppert A."/>
            <person name="Wolf J."/>
            <person name="Neumann-Schaal M."/>
            <person name="Muesken M."/>
            <person name="Overmann J."/>
        </authorList>
    </citation>
    <scope>NUCLEOTIDE SEQUENCE</scope>
    <source>
        <strain evidence="2">AEG42_29</strain>
    </source>
</reference>
<protein>
    <recommendedName>
        <fullName evidence="3">Glycoside hydrolase family 5 domain-containing protein</fullName>
    </recommendedName>
</protein>
<dbReference type="InterPro" id="IPR017853">
    <property type="entry name" value="GH"/>
</dbReference>
<evidence type="ECO:0000313" key="2">
    <source>
        <dbReference type="EMBL" id="XAY07029.1"/>
    </source>
</evidence>
<dbReference type="EMBL" id="CP114014">
    <property type="protein sequence ID" value="XAY07029.1"/>
    <property type="molecule type" value="Genomic_DNA"/>
</dbReference>
<name>A0AAU7AZE4_9ACTN</name>
<sequence length="422" mass="45851">MVRRLSLTAVLVAVLLTATAQGAGARTITPLPAQWQKGVTVSAYWWQDLSGKPFLQWLGRARTSVRAREVTFVMTGYQYWGNLQRSDQLNATEIHTSFGSKKLCKGKSGRDFRFCKTPDLKALAAAVRRAHALGLRVVVRPQVDVGRIASQSTDRDRINLPDDQAPKWFDSYKAMLSRYARVARDTGAEGLVIGAGLSGMTDTESDREQWRGIVEQLRSGALMGDDKGYKGELTYAAQWDSVVEDANTPLTKPFFWDLLDAISIDAYFPVADGSAGGNPTVDALKAGWTTTAFGGLPKPPVELVRALQAKYAKPVRFTLGYLSQTGAATFPEKSAFDNAKSGGRPSRSPQARAVQAAFDVWSDVASAGWFNGISWWEWPASGRGGANDASFSLQGKSAEVEVCLRHAGFVTKSCKPSKGAKK</sequence>
<dbReference type="SUPFAM" id="SSF51445">
    <property type="entry name" value="(Trans)glycosidases"/>
    <property type="match status" value="1"/>
</dbReference>
<dbReference type="Pfam" id="PF22612">
    <property type="entry name" value="GH113"/>
    <property type="match status" value="1"/>
</dbReference>
<feature type="chain" id="PRO_5043672055" description="Glycoside hydrolase family 5 domain-containing protein" evidence="1">
    <location>
        <begin position="23"/>
        <end position="422"/>
    </location>
</feature>
<feature type="signal peptide" evidence="1">
    <location>
        <begin position="1"/>
        <end position="22"/>
    </location>
</feature>
<dbReference type="CDD" id="cd19608">
    <property type="entry name" value="GH113_mannanase-like"/>
    <property type="match status" value="1"/>
</dbReference>
<keyword evidence="1" id="KW-0732">Signal</keyword>
<gene>
    <name evidence="2" type="ORF">DSM112329_03907</name>
</gene>
<proteinExistence type="predicted"/>
<dbReference type="InterPro" id="IPR055151">
    <property type="entry name" value="GH113"/>
</dbReference>
<evidence type="ECO:0000256" key="1">
    <source>
        <dbReference type="SAM" id="SignalP"/>
    </source>
</evidence>
<dbReference type="AlphaFoldDB" id="A0AAU7AZE4"/>